<name>A0A813H1F0_POLGL</name>
<protein>
    <submittedName>
        <fullName evidence="2">Uncharacterized protein</fullName>
    </submittedName>
</protein>
<evidence type="ECO:0000313" key="2">
    <source>
        <dbReference type="EMBL" id="CAE8631490.1"/>
    </source>
</evidence>
<dbReference type="PANTHER" id="PTHR16148">
    <property type="entry name" value="NF-KAPPA-B-REPRESSING FACTOR-RELATED"/>
    <property type="match status" value="1"/>
</dbReference>
<proteinExistence type="predicted"/>
<dbReference type="EMBL" id="CAJNNV010030142">
    <property type="protein sequence ID" value="CAE8631490.1"/>
    <property type="molecule type" value="Genomic_DNA"/>
</dbReference>
<feature type="compositionally biased region" description="Low complexity" evidence="1">
    <location>
        <begin position="185"/>
        <end position="217"/>
    </location>
</feature>
<feature type="region of interest" description="Disordered" evidence="1">
    <location>
        <begin position="182"/>
        <end position="217"/>
    </location>
</feature>
<dbReference type="PANTHER" id="PTHR16148:SF14">
    <property type="entry name" value="MYND-TYPE DOMAIN-CONTAINING PROTEIN"/>
    <property type="match status" value="1"/>
</dbReference>
<comment type="caution">
    <text evidence="2">The sequence shown here is derived from an EMBL/GenBank/DDBJ whole genome shotgun (WGS) entry which is preliminary data.</text>
</comment>
<organism evidence="2 3">
    <name type="scientific">Polarella glacialis</name>
    <name type="common">Dinoflagellate</name>
    <dbReference type="NCBI Taxonomy" id="89957"/>
    <lineage>
        <taxon>Eukaryota</taxon>
        <taxon>Sar</taxon>
        <taxon>Alveolata</taxon>
        <taxon>Dinophyceae</taxon>
        <taxon>Suessiales</taxon>
        <taxon>Suessiaceae</taxon>
        <taxon>Polarella</taxon>
    </lineage>
</organism>
<dbReference type="GO" id="GO:0005730">
    <property type="term" value="C:nucleolus"/>
    <property type="evidence" value="ECO:0007669"/>
    <property type="project" value="TreeGrafter"/>
</dbReference>
<evidence type="ECO:0000256" key="1">
    <source>
        <dbReference type="SAM" id="MobiDB-lite"/>
    </source>
</evidence>
<reference evidence="2" key="1">
    <citation type="submission" date="2021-02" db="EMBL/GenBank/DDBJ databases">
        <authorList>
            <person name="Dougan E. K."/>
            <person name="Rhodes N."/>
            <person name="Thang M."/>
            <person name="Chan C."/>
        </authorList>
    </citation>
    <scope>NUCLEOTIDE SEQUENCE</scope>
</reference>
<sequence>MGNGQLSFSAVRNHSRATDCQGDTLSLPATSESLWECRRLVESIETICAQKPRSYEGQDGSGAISSFLDLESGEDLASQSCIFPFFDRLLRQEVFPGKPKGVAEQLPIDLLALPQKVCSMTELFRTLRIAEEICLKLAFVSRERCEFAPYLLVCLQQHLFTELLPLPRGPLSSKTEAPLVEKQHNSNNNNNNTTTTQQHNSNNSNNNNNNNNNRNNTTATTATATIITTTTETTQQQQQQQQQQ</sequence>
<dbReference type="Proteomes" id="UP000654075">
    <property type="component" value="Unassembled WGS sequence"/>
</dbReference>
<evidence type="ECO:0000313" key="3">
    <source>
        <dbReference type="Proteomes" id="UP000654075"/>
    </source>
</evidence>
<gene>
    <name evidence="2" type="ORF">PGLA1383_LOCUS47595</name>
</gene>
<accession>A0A813H1F0</accession>
<keyword evidence="3" id="KW-1185">Reference proteome</keyword>
<dbReference type="GO" id="GO:0005654">
    <property type="term" value="C:nucleoplasm"/>
    <property type="evidence" value="ECO:0007669"/>
    <property type="project" value="TreeGrafter"/>
</dbReference>
<dbReference type="AlphaFoldDB" id="A0A813H1F0"/>